<dbReference type="EMBL" id="JEMT01024793">
    <property type="protein sequence ID" value="EXX62248.1"/>
    <property type="molecule type" value="Genomic_DNA"/>
</dbReference>
<keyword evidence="2" id="KW-1185">Reference proteome</keyword>
<evidence type="ECO:0008006" key="3">
    <source>
        <dbReference type="Google" id="ProtNLM"/>
    </source>
</evidence>
<accession>A0A015M603</accession>
<comment type="caution">
    <text evidence="1">The sequence shown here is derived from an EMBL/GenBank/DDBJ whole genome shotgun (WGS) entry which is preliminary data.</text>
</comment>
<dbReference type="InterPro" id="IPR011009">
    <property type="entry name" value="Kinase-like_dom_sf"/>
</dbReference>
<protein>
    <recommendedName>
        <fullName evidence="3">Protein kinase domain-containing protein</fullName>
    </recommendedName>
</protein>
<reference evidence="1 2" key="1">
    <citation type="submission" date="2014-02" db="EMBL/GenBank/DDBJ databases">
        <title>Single nucleus genome sequencing reveals high similarity among nuclei of an endomycorrhizal fungus.</title>
        <authorList>
            <person name="Lin K."/>
            <person name="Geurts R."/>
            <person name="Zhang Z."/>
            <person name="Limpens E."/>
            <person name="Saunders D.G."/>
            <person name="Mu D."/>
            <person name="Pang E."/>
            <person name="Cao H."/>
            <person name="Cha H."/>
            <person name="Lin T."/>
            <person name="Zhou Q."/>
            <person name="Shang Y."/>
            <person name="Li Y."/>
            <person name="Ivanov S."/>
            <person name="Sharma T."/>
            <person name="Velzen R.V."/>
            <person name="Ruijter N.D."/>
            <person name="Aanen D.K."/>
            <person name="Win J."/>
            <person name="Kamoun S."/>
            <person name="Bisseling T."/>
            <person name="Huang S."/>
        </authorList>
    </citation>
    <scope>NUCLEOTIDE SEQUENCE [LARGE SCALE GENOMIC DNA]</scope>
    <source>
        <strain evidence="2">DAOM197198w</strain>
    </source>
</reference>
<evidence type="ECO:0000313" key="1">
    <source>
        <dbReference type="EMBL" id="EXX62248.1"/>
    </source>
</evidence>
<sequence length="125" mass="14880">MDNLKLNFSENKIINDLILEMQLKINSPFDRVFEWVPCNQFNDIKEIGKDDYDIVYSAIWKDGPLYYNGKKWTRKSNTKVALKCLYNLQNNINEFLNQVRNHSTINIVKNIVRDVVKNVWKNIQI</sequence>
<dbReference type="Proteomes" id="UP000022910">
    <property type="component" value="Unassembled WGS sequence"/>
</dbReference>
<dbReference type="HOGENOM" id="CLU_000288_7_17_1"/>
<gene>
    <name evidence="1" type="ORF">RirG_163540</name>
</gene>
<proteinExistence type="predicted"/>
<dbReference type="AlphaFoldDB" id="A0A015M603"/>
<name>A0A015M603_RHIIW</name>
<organism evidence="1 2">
    <name type="scientific">Rhizophagus irregularis (strain DAOM 197198w)</name>
    <name type="common">Glomus intraradices</name>
    <dbReference type="NCBI Taxonomy" id="1432141"/>
    <lineage>
        <taxon>Eukaryota</taxon>
        <taxon>Fungi</taxon>
        <taxon>Fungi incertae sedis</taxon>
        <taxon>Mucoromycota</taxon>
        <taxon>Glomeromycotina</taxon>
        <taxon>Glomeromycetes</taxon>
        <taxon>Glomerales</taxon>
        <taxon>Glomeraceae</taxon>
        <taxon>Rhizophagus</taxon>
    </lineage>
</organism>
<dbReference type="OrthoDB" id="2432957at2759"/>
<dbReference type="SUPFAM" id="SSF56112">
    <property type="entry name" value="Protein kinase-like (PK-like)"/>
    <property type="match status" value="1"/>
</dbReference>
<evidence type="ECO:0000313" key="2">
    <source>
        <dbReference type="Proteomes" id="UP000022910"/>
    </source>
</evidence>